<comment type="similarity">
    <text evidence="7">Belongs to the binding-protein-dependent transport system permease family.</text>
</comment>
<sequence>MRRFDSALGLEARRGPVATALKVLVYTAMIVVFTGPLIGLLVSAFGKTLDPTSFTLWPDAFTLTNFVQAADKNVYTYLLNSFVVVGFGLLLQMLVSVFAAYALARKKFRGMTVVMLIMLATMMLPEEIIAIPLSLVLADLPLLNLDLIGTYAGMILPVGAWGFSILVMTEFMKEVPVELEEAARIDGAGELRTFFTIILPLCRPALGVIGVFGFTMIWDQYLLPLIVATEPDMWTLPIALRSLRSDEEVGIGVLLAASLLALLPSIIAFLAFQRQFMRGLTSGAVKG</sequence>
<dbReference type="InterPro" id="IPR035906">
    <property type="entry name" value="MetI-like_sf"/>
</dbReference>
<gene>
    <name evidence="9" type="ORF">FHU36_001151</name>
</gene>
<evidence type="ECO:0000259" key="8">
    <source>
        <dbReference type="PROSITE" id="PS50928"/>
    </source>
</evidence>
<dbReference type="PANTHER" id="PTHR43744">
    <property type="entry name" value="ABC TRANSPORTER PERMEASE PROTEIN MG189-RELATED-RELATED"/>
    <property type="match status" value="1"/>
</dbReference>
<keyword evidence="10" id="KW-1185">Reference proteome</keyword>
<feature type="transmembrane region" description="Helical" evidence="7">
    <location>
        <begin position="82"/>
        <end position="104"/>
    </location>
</feature>
<dbReference type="AlphaFoldDB" id="A0A7X0EUD2"/>
<evidence type="ECO:0000256" key="5">
    <source>
        <dbReference type="ARBA" id="ARBA00022989"/>
    </source>
</evidence>
<feature type="transmembrane region" description="Helical" evidence="7">
    <location>
        <begin position="23"/>
        <end position="46"/>
    </location>
</feature>
<dbReference type="RefSeq" id="WP_185082731.1">
    <property type="nucleotide sequence ID" value="NZ_JACHJB010000001.1"/>
</dbReference>
<keyword evidence="3" id="KW-1003">Cell membrane</keyword>
<evidence type="ECO:0000256" key="3">
    <source>
        <dbReference type="ARBA" id="ARBA00022475"/>
    </source>
</evidence>
<keyword evidence="6 7" id="KW-0472">Membrane</keyword>
<dbReference type="GO" id="GO:0005886">
    <property type="term" value="C:plasma membrane"/>
    <property type="evidence" value="ECO:0007669"/>
    <property type="project" value="UniProtKB-SubCell"/>
</dbReference>
<dbReference type="Gene3D" id="1.10.3720.10">
    <property type="entry name" value="MetI-like"/>
    <property type="match status" value="1"/>
</dbReference>
<organism evidence="9 10">
    <name type="scientific">Nonomuraea muscovyensis</name>
    <dbReference type="NCBI Taxonomy" id="1124761"/>
    <lineage>
        <taxon>Bacteria</taxon>
        <taxon>Bacillati</taxon>
        <taxon>Actinomycetota</taxon>
        <taxon>Actinomycetes</taxon>
        <taxon>Streptosporangiales</taxon>
        <taxon>Streptosporangiaceae</taxon>
        <taxon>Nonomuraea</taxon>
    </lineage>
</organism>
<feature type="transmembrane region" description="Helical" evidence="7">
    <location>
        <begin position="116"/>
        <end position="138"/>
    </location>
</feature>
<protein>
    <submittedName>
        <fullName evidence="9">Multiple sugar transport system permease protein</fullName>
    </submittedName>
</protein>
<comment type="caution">
    <text evidence="9">The sequence shown here is derived from an EMBL/GenBank/DDBJ whole genome shotgun (WGS) entry which is preliminary data.</text>
</comment>
<keyword evidence="2 7" id="KW-0813">Transport</keyword>
<feature type="transmembrane region" description="Helical" evidence="7">
    <location>
        <begin position="249"/>
        <end position="272"/>
    </location>
</feature>
<keyword evidence="5 7" id="KW-1133">Transmembrane helix</keyword>
<dbReference type="CDD" id="cd06261">
    <property type="entry name" value="TM_PBP2"/>
    <property type="match status" value="1"/>
</dbReference>
<evidence type="ECO:0000313" key="9">
    <source>
        <dbReference type="EMBL" id="MBB6344642.1"/>
    </source>
</evidence>
<feature type="transmembrane region" description="Helical" evidence="7">
    <location>
        <begin position="150"/>
        <end position="172"/>
    </location>
</feature>
<feature type="transmembrane region" description="Helical" evidence="7">
    <location>
        <begin position="193"/>
        <end position="218"/>
    </location>
</feature>
<evidence type="ECO:0000256" key="4">
    <source>
        <dbReference type="ARBA" id="ARBA00022692"/>
    </source>
</evidence>
<feature type="domain" description="ABC transmembrane type-1" evidence="8">
    <location>
        <begin position="78"/>
        <end position="272"/>
    </location>
</feature>
<name>A0A7X0EUD2_9ACTN</name>
<evidence type="ECO:0000256" key="2">
    <source>
        <dbReference type="ARBA" id="ARBA00022448"/>
    </source>
</evidence>
<comment type="subcellular location">
    <subcellularLocation>
        <location evidence="1 7">Cell membrane</location>
        <topology evidence="1 7">Multi-pass membrane protein</topology>
    </subcellularLocation>
</comment>
<dbReference type="InterPro" id="IPR000515">
    <property type="entry name" value="MetI-like"/>
</dbReference>
<accession>A0A7X0EUD2</accession>
<dbReference type="PANTHER" id="PTHR43744:SF3">
    <property type="entry name" value="LACTOSE TRANSPORT SYSTEM PERMEASE PROTEIN LACG"/>
    <property type="match status" value="1"/>
</dbReference>
<dbReference type="PROSITE" id="PS50928">
    <property type="entry name" value="ABC_TM1"/>
    <property type="match status" value="1"/>
</dbReference>
<keyword evidence="9" id="KW-0762">Sugar transport</keyword>
<evidence type="ECO:0000256" key="1">
    <source>
        <dbReference type="ARBA" id="ARBA00004651"/>
    </source>
</evidence>
<dbReference type="Proteomes" id="UP000583800">
    <property type="component" value="Unassembled WGS sequence"/>
</dbReference>
<dbReference type="SUPFAM" id="SSF161098">
    <property type="entry name" value="MetI-like"/>
    <property type="match status" value="1"/>
</dbReference>
<evidence type="ECO:0000256" key="6">
    <source>
        <dbReference type="ARBA" id="ARBA00023136"/>
    </source>
</evidence>
<evidence type="ECO:0000256" key="7">
    <source>
        <dbReference type="RuleBase" id="RU363032"/>
    </source>
</evidence>
<reference evidence="9 10" key="1">
    <citation type="submission" date="2020-08" db="EMBL/GenBank/DDBJ databases">
        <title>Sequencing the genomes of 1000 actinobacteria strains.</title>
        <authorList>
            <person name="Klenk H.-P."/>
        </authorList>
    </citation>
    <scope>NUCLEOTIDE SEQUENCE [LARGE SCALE GENOMIC DNA]</scope>
    <source>
        <strain evidence="9 10">DSM 45913</strain>
    </source>
</reference>
<evidence type="ECO:0000313" key="10">
    <source>
        <dbReference type="Proteomes" id="UP000583800"/>
    </source>
</evidence>
<dbReference type="GO" id="GO:0055085">
    <property type="term" value="P:transmembrane transport"/>
    <property type="evidence" value="ECO:0007669"/>
    <property type="project" value="InterPro"/>
</dbReference>
<keyword evidence="4 7" id="KW-0812">Transmembrane</keyword>
<dbReference type="EMBL" id="JACHJB010000001">
    <property type="protein sequence ID" value="MBB6344642.1"/>
    <property type="molecule type" value="Genomic_DNA"/>
</dbReference>
<proteinExistence type="inferred from homology"/>
<dbReference type="Pfam" id="PF00528">
    <property type="entry name" value="BPD_transp_1"/>
    <property type="match status" value="1"/>
</dbReference>